<dbReference type="InterPro" id="IPR036941">
    <property type="entry name" value="Rcpt_L-dom_sf"/>
</dbReference>
<keyword evidence="2" id="KW-0134">Cell wall</keyword>
<dbReference type="InterPro" id="IPR051648">
    <property type="entry name" value="CWI-Assembly_Regulator"/>
</dbReference>
<dbReference type="SUPFAM" id="SSF52058">
    <property type="entry name" value="L domain-like"/>
    <property type="match status" value="2"/>
</dbReference>
<evidence type="ECO:0000313" key="7">
    <source>
        <dbReference type="Proteomes" id="UP000326509"/>
    </source>
</evidence>
<dbReference type="PANTHER" id="PTHR31018">
    <property type="entry name" value="SPORULATION-SPECIFIC PROTEIN-RELATED"/>
    <property type="match status" value="1"/>
</dbReference>
<dbReference type="GO" id="GO:0030313">
    <property type="term" value="C:cell envelope"/>
    <property type="evidence" value="ECO:0007669"/>
    <property type="project" value="UniProtKB-SubCell"/>
</dbReference>
<evidence type="ECO:0000256" key="1">
    <source>
        <dbReference type="ARBA" id="ARBA00004191"/>
    </source>
</evidence>
<organism evidence="6 7">
    <name type="scientific">Patiriisocius marinus</name>
    <dbReference type="NCBI Taxonomy" id="1397112"/>
    <lineage>
        <taxon>Bacteria</taxon>
        <taxon>Pseudomonadati</taxon>
        <taxon>Bacteroidota</taxon>
        <taxon>Flavobacteriia</taxon>
        <taxon>Flavobacteriales</taxon>
        <taxon>Flavobacteriaceae</taxon>
        <taxon>Patiriisocius</taxon>
    </lineage>
</organism>
<comment type="caution">
    <text evidence="6">The sequence shown here is derived from an EMBL/GenBank/DDBJ whole genome shotgun (WGS) entry which is preliminary data.</text>
</comment>
<evidence type="ECO:0000256" key="2">
    <source>
        <dbReference type="ARBA" id="ARBA00022512"/>
    </source>
</evidence>
<evidence type="ECO:0000256" key="5">
    <source>
        <dbReference type="ARBA" id="ARBA00023180"/>
    </source>
</evidence>
<evidence type="ECO:0000256" key="3">
    <source>
        <dbReference type="ARBA" id="ARBA00022525"/>
    </source>
</evidence>
<keyword evidence="7" id="KW-1185">Reference proteome</keyword>
<evidence type="ECO:0000256" key="4">
    <source>
        <dbReference type="ARBA" id="ARBA00022729"/>
    </source>
</evidence>
<name>A0A5J4J393_9FLAO</name>
<dbReference type="AlphaFoldDB" id="A0A5J4J393"/>
<dbReference type="Proteomes" id="UP000326509">
    <property type="component" value="Unassembled WGS sequence"/>
</dbReference>
<dbReference type="EMBL" id="BKCG01000008">
    <property type="protein sequence ID" value="GER60518.1"/>
    <property type="molecule type" value="Genomic_DNA"/>
</dbReference>
<protein>
    <submittedName>
        <fullName evidence="6">Uncharacterized protein</fullName>
    </submittedName>
</protein>
<evidence type="ECO:0000313" key="6">
    <source>
        <dbReference type="EMBL" id="GER60518.1"/>
    </source>
</evidence>
<accession>A0A5J4J393</accession>
<gene>
    <name evidence="6" type="ORF">ULMA_26260</name>
</gene>
<keyword evidence="5" id="KW-0325">Glycoprotein</keyword>
<keyword evidence="4" id="KW-0732">Signal</keyword>
<keyword evidence="3" id="KW-0964">Secreted</keyword>
<dbReference type="PANTHER" id="PTHR31018:SF3">
    <property type="entry name" value="RECEPTOR PROTEIN-TYROSINE KINASE"/>
    <property type="match status" value="1"/>
</dbReference>
<dbReference type="Gene3D" id="3.80.20.20">
    <property type="entry name" value="Receptor L-domain"/>
    <property type="match status" value="1"/>
</dbReference>
<reference evidence="6 7" key="1">
    <citation type="submission" date="2019-08" db="EMBL/GenBank/DDBJ databases">
        <title>Draft genome sequence of Ulvibacter marinus type strain NBRC 109484.</title>
        <authorList>
            <person name="Kawano K."/>
            <person name="Ushijima N."/>
            <person name="Kihara M."/>
            <person name="Itoh H."/>
        </authorList>
    </citation>
    <scope>NUCLEOTIDE SEQUENCE [LARGE SCALE GENOMIC DNA]</scope>
    <source>
        <strain evidence="6 7">NBRC 109484</strain>
    </source>
</reference>
<proteinExistence type="predicted"/>
<comment type="subcellular location">
    <subcellularLocation>
        <location evidence="1">Secreted</location>
        <location evidence="1">Cell wall</location>
    </subcellularLocation>
</comment>
<sequence>MKIKILLFIGIIGLLQSCGGDDETGENVTPSTSIVNVTEITDFDAIVNVSIENAGSSAISDRGVVYGTTSNPTMADNNIAVEGSQTTFSVTINGLNAATNYFVRSYFIVDDEVAYSSSVDFITTNSCENNIFDGGIVLSNQDMVNEFGSNNYCEITGTLRISNFSNEPIIVDLSPLASISSVSGLVIDFNNHLTSLNGLENLQSTNSIDIYDNEILTDINALSNIVSSDIRLWIRENDALQNIDGLSGLTSLRADINAMIIENNTMLTNLNGLSNVVSIYGRVEIINNESLNSIEGFQSLQTVTNDFKLKLNPSLINLDGLENITSDMTLFRADNNISLVDFAALQTLLVLLN</sequence>
<dbReference type="PROSITE" id="PS51257">
    <property type="entry name" value="PROKAR_LIPOPROTEIN"/>
    <property type="match status" value="1"/>
</dbReference>